<comment type="caution">
    <text evidence="2">The sequence shown here is derived from an EMBL/GenBank/DDBJ whole genome shotgun (WGS) entry which is preliminary data.</text>
</comment>
<organism evidence="2 3">
    <name type="scientific">Mikania micrantha</name>
    <name type="common">bitter vine</name>
    <dbReference type="NCBI Taxonomy" id="192012"/>
    <lineage>
        <taxon>Eukaryota</taxon>
        <taxon>Viridiplantae</taxon>
        <taxon>Streptophyta</taxon>
        <taxon>Embryophyta</taxon>
        <taxon>Tracheophyta</taxon>
        <taxon>Spermatophyta</taxon>
        <taxon>Magnoliopsida</taxon>
        <taxon>eudicotyledons</taxon>
        <taxon>Gunneridae</taxon>
        <taxon>Pentapetalae</taxon>
        <taxon>asterids</taxon>
        <taxon>campanulids</taxon>
        <taxon>Asterales</taxon>
        <taxon>Asteraceae</taxon>
        <taxon>Asteroideae</taxon>
        <taxon>Heliantheae alliance</taxon>
        <taxon>Eupatorieae</taxon>
        <taxon>Mikania</taxon>
    </lineage>
</organism>
<dbReference type="EMBL" id="SZYD01000013">
    <property type="protein sequence ID" value="KAD4385163.1"/>
    <property type="molecule type" value="Genomic_DNA"/>
</dbReference>
<name>A0A5N6N5S8_9ASTR</name>
<evidence type="ECO:0000313" key="2">
    <source>
        <dbReference type="EMBL" id="KAD4385163.1"/>
    </source>
</evidence>
<dbReference type="AlphaFoldDB" id="A0A5N6N5S8"/>
<evidence type="ECO:0000256" key="1">
    <source>
        <dbReference type="SAM" id="MobiDB-lite"/>
    </source>
</evidence>
<sequence>MRKGLRWIPRHPETRKGVVSDEMLRGIENKHRSGDSRIGEAVECCTLDGESPVAESITSLRSDPSSMGHVESRVNQQGPPCKAKYSWVTDSEAVAWLREPTGAVAKASLHRAIVTAYGPEPGGEMPLEPRASWFSPKCVEAQQLTGHLGVKHCFGAGRESAYNFHRTVLSKEQLFSKSHSKGAELQQCYSPGPLVLGKGPLNALTPTPDMDRTVSRRSEPSSRTALMGEQPNPWNILQPQVAKSRHRGAKPSRRCELLGKISLLSLEANLRPARGNLCTPPLPFGRPTPHRNCLPETVPWPVQVVRIFTDMSISPSLSPRQCPDRYAFRAGRNLPDKEFRYLRTVIVTAAVHRGFGRRLPCHQVTNFLDLPALGRRQPPYMVLRLCGDLCFWISQFYFSMGAGKGYNSAVECHLDVVEVISSSLIIPKPNGWLYFWERTPGEYEAHGYKLGLGMKDNSESALSTNKEAISNATMNLMESSILAQDERWRHA</sequence>
<keyword evidence="3" id="KW-1185">Reference proteome</keyword>
<gene>
    <name evidence="2" type="ORF">E3N88_25331</name>
</gene>
<protein>
    <submittedName>
        <fullName evidence="2">Uncharacterized protein</fullName>
    </submittedName>
</protein>
<reference evidence="2 3" key="1">
    <citation type="submission" date="2019-05" db="EMBL/GenBank/DDBJ databases">
        <title>Mikania micrantha, genome provides insights into the molecular mechanism of rapid growth.</title>
        <authorList>
            <person name="Liu B."/>
        </authorList>
    </citation>
    <scope>NUCLEOTIDE SEQUENCE [LARGE SCALE GENOMIC DNA]</scope>
    <source>
        <strain evidence="2">NLD-2019</strain>
        <tissue evidence="2">Leaf</tissue>
    </source>
</reference>
<proteinExistence type="predicted"/>
<dbReference type="AntiFam" id="ANF00025">
    <property type="entry name" value="Antisense to 23S rRNA"/>
</dbReference>
<evidence type="ECO:0000313" key="3">
    <source>
        <dbReference type="Proteomes" id="UP000326396"/>
    </source>
</evidence>
<dbReference type="OrthoDB" id="1922339at2759"/>
<feature type="compositionally biased region" description="Basic and acidic residues" evidence="1">
    <location>
        <begin position="209"/>
        <end position="220"/>
    </location>
</feature>
<accession>A0A5N6N5S8</accession>
<feature type="region of interest" description="Disordered" evidence="1">
    <location>
        <begin position="205"/>
        <end position="233"/>
    </location>
</feature>
<dbReference type="Proteomes" id="UP000326396">
    <property type="component" value="Linkage Group LG3"/>
</dbReference>
<dbReference type="AntiFam" id="ANF00005">
    <property type="entry name" value="Antisense to 23S rRNA"/>
</dbReference>